<name>A0A087BD93_9BIFI</name>
<proteinExistence type="predicted"/>
<dbReference type="EMBL" id="JGZC01000010">
    <property type="protein sequence ID" value="KFI68993.1"/>
    <property type="molecule type" value="Genomic_DNA"/>
</dbReference>
<accession>A0A087BD93</accession>
<dbReference type="RefSeq" id="WP_107315343.1">
    <property type="nucleotide sequence ID" value="NZ_JGZC01000010.1"/>
</dbReference>
<organism evidence="2 3">
    <name type="scientific">Bifidobacterium merycicum</name>
    <dbReference type="NCBI Taxonomy" id="78345"/>
    <lineage>
        <taxon>Bacteria</taxon>
        <taxon>Bacillati</taxon>
        <taxon>Actinomycetota</taxon>
        <taxon>Actinomycetes</taxon>
        <taxon>Bifidobacteriales</taxon>
        <taxon>Bifidobacteriaceae</taxon>
        <taxon>Bifidobacterium</taxon>
    </lineage>
</organism>
<evidence type="ECO:0000259" key="1">
    <source>
        <dbReference type="Pfam" id="PF07819"/>
    </source>
</evidence>
<dbReference type="STRING" id="78345.BMERY_0480"/>
<keyword evidence="3" id="KW-1185">Reference proteome</keyword>
<protein>
    <submittedName>
        <fullName evidence="2">PGAP1-like domain protein</fullName>
    </submittedName>
</protein>
<dbReference type="Proteomes" id="UP000029060">
    <property type="component" value="Unassembled WGS sequence"/>
</dbReference>
<dbReference type="InterPro" id="IPR029058">
    <property type="entry name" value="AB_hydrolase_fold"/>
</dbReference>
<reference evidence="2 3" key="1">
    <citation type="submission" date="2014-03" db="EMBL/GenBank/DDBJ databases">
        <title>Genomics of Bifidobacteria.</title>
        <authorList>
            <person name="Ventura M."/>
            <person name="Milani C."/>
            <person name="Lugli G.A."/>
        </authorList>
    </citation>
    <scope>NUCLEOTIDE SEQUENCE [LARGE SCALE GENOMIC DNA]</scope>
    <source>
        <strain evidence="2 3">LMG 11341</strain>
    </source>
</reference>
<dbReference type="GO" id="GO:0016788">
    <property type="term" value="F:hydrolase activity, acting on ester bonds"/>
    <property type="evidence" value="ECO:0007669"/>
    <property type="project" value="InterPro"/>
</dbReference>
<feature type="domain" description="GPI inositol-deacylase PGAP1-like alpha/beta" evidence="1">
    <location>
        <begin position="259"/>
        <end position="312"/>
    </location>
</feature>
<dbReference type="SUPFAM" id="SSF53474">
    <property type="entry name" value="alpha/beta-Hydrolases"/>
    <property type="match status" value="1"/>
</dbReference>
<dbReference type="InterPro" id="IPR012908">
    <property type="entry name" value="PGAP1-ab_dom-like"/>
</dbReference>
<sequence>MTVMHGSLPYERLIALCGENARNCDADGFQLRRMAELLVRAHSLYSEAEWKAREAFNEVGQAVTKSAPGYTSLGMLGLILGGLGASWIAEGKPKPAAASQMTAPLQEAYLSGIGALISGTTYIKGIFSKDEVNQAAGSISKYSGPVKDLAQGNTLTVRRVRSTVDMVGPSTSVAESLENLRRLGEEKYKLGSGLRYATIAVQRYEREDGTNAWLVTIPGTDGHADSPFGWEQNVELMSDDAEQRKRADSARMVVEAMRKAGIRSDEPVALIGHSQGGIVAAQIAADQSDAYNICHVVTAGSPVANHPIPEKTWVTSIEIEDELVAALDGAQNPETEHWLTIRGTVTPTPPQVVEDGVIIPPSNPYAASPVTNALESQELSHWLKYHQAAYQNASDLGSQAVDKHERHFAGVISGNLRETLYYEGRMSR</sequence>
<gene>
    <name evidence="2" type="ORF">BMERY_0480</name>
</gene>
<dbReference type="eggNOG" id="COG1075">
    <property type="taxonomic scope" value="Bacteria"/>
</dbReference>
<evidence type="ECO:0000313" key="2">
    <source>
        <dbReference type="EMBL" id="KFI68993.1"/>
    </source>
</evidence>
<dbReference type="Gene3D" id="3.40.50.1820">
    <property type="entry name" value="alpha/beta hydrolase"/>
    <property type="match status" value="1"/>
</dbReference>
<comment type="caution">
    <text evidence="2">The sequence shown here is derived from an EMBL/GenBank/DDBJ whole genome shotgun (WGS) entry which is preliminary data.</text>
</comment>
<dbReference type="Pfam" id="PF07819">
    <property type="entry name" value="PGAP1"/>
    <property type="match status" value="1"/>
</dbReference>
<evidence type="ECO:0000313" key="3">
    <source>
        <dbReference type="Proteomes" id="UP000029060"/>
    </source>
</evidence>
<dbReference type="AlphaFoldDB" id="A0A087BD93"/>